<dbReference type="Proteomes" id="UP000056905">
    <property type="component" value="Chromosome"/>
</dbReference>
<dbReference type="KEGG" id="chq:AQ619_01690"/>
<gene>
    <name evidence="2" type="ORF">AQ619_01690</name>
</gene>
<dbReference type="SUPFAM" id="SSF159894">
    <property type="entry name" value="YgaC/TfoX-N like"/>
    <property type="match status" value="1"/>
</dbReference>
<evidence type="ECO:0000313" key="3">
    <source>
        <dbReference type="Proteomes" id="UP000056905"/>
    </source>
</evidence>
<dbReference type="PANTHER" id="PTHR36121:SF1">
    <property type="entry name" value="PROTEIN SXY"/>
    <property type="match status" value="1"/>
</dbReference>
<proteinExistence type="predicted"/>
<organism evidence="2 3">
    <name type="scientific">Caulobacter henricii</name>
    <dbReference type="NCBI Taxonomy" id="69395"/>
    <lineage>
        <taxon>Bacteria</taxon>
        <taxon>Pseudomonadati</taxon>
        <taxon>Pseudomonadota</taxon>
        <taxon>Alphaproteobacteria</taxon>
        <taxon>Caulobacterales</taxon>
        <taxon>Caulobacteraceae</taxon>
        <taxon>Caulobacter</taxon>
    </lineage>
</organism>
<dbReference type="AlphaFoldDB" id="A0A0P0P3V0"/>
<evidence type="ECO:0000259" key="1">
    <source>
        <dbReference type="Pfam" id="PF04993"/>
    </source>
</evidence>
<dbReference type="STRING" id="69395.AQ619_01690"/>
<keyword evidence="3" id="KW-1185">Reference proteome</keyword>
<dbReference type="InterPro" id="IPR007076">
    <property type="entry name" value="TfoX_N"/>
</dbReference>
<dbReference type="InterPro" id="IPR047525">
    <property type="entry name" value="TfoX-like"/>
</dbReference>
<dbReference type="Pfam" id="PF04993">
    <property type="entry name" value="TfoX_N"/>
    <property type="match status" value="1"/>
</dbReference>
<dbReference type="EMBL" id="CP013002">
    <property type="protein sequence ID" value="ALL15156.1"/>
    <property type="molecule type" value="Genomic_DNA"/>
</dbReference>
<sequence>MNCRIRALSAATAGRMETGMAVSSDYLDFVLEQLAPLGVLTSRKMFGGVGLYANGLFFALIDDDTLYLKGDESLKPDFEAAGSQAFDPIGEGKPMAYWSAPVEALDDSDLLVDWARRSLEVASRKKKR</sequence>
<reference evidence="2 3" key="1">
    <citation type="submission" date="2015-10" db="EMBL/GenBank/DDBJ databases">
        <title>Conservation of the essential genome among Caulobacter and Brevundimonas species.</title>
        <authorList>
            <person name="Scott D."/>
            <person name="Ely B."/>
        </authorList>
    </citation>
    <scope>NUCLEOTIDE SEQUENCE [LARGE SCALE GENOMIC DNA]</scope>
    <source>
        <strain evidence="2 3">CB4</strain>
    </source>
</reference>
<accession>A0A0P0P3V0</accession>
<dbReference type="Gene3D" id="3.30.1460.30">
    <property type="entry name" value="YgaC/TfoX-N like chaperone"/>
    <property type="match status" value="1"/>
</dbReference>
<feature type="domain" description="TfoX N-terminal" evidence="1">
    <location>
        <begin position="32"/>
        <end position="122"/>
    </location>
</feature>
<dbReference type="PANTHER" id="PTHR36121">
    <property type="entry name" value="PROTEIN SXY"/>
    <property type="match status" value="1"/>
</dbReference>
<protein>
    <recommendedName>
        <fullName evidence="1">TfoX N-terminal domain-containing protein</fullName>
    </recommendedName>
</protein>
<evidence type="ECO:0000313" key="2">
    <source>
        <dbReference type="EMBL" id="ALL15156.1"/>
    </source>
</evidence>
<name>A0A0P0P3V0_9CAUL</name>